<keyword evidence="7" id="KW-0493">Microtubule</keyword>
<evidence type="ECO:0000313" key="16">
    <source>
        <dbReference type="RefSeq" id="XP_055358118.1"/>
    </source>
</evidence>
<keyword evidence="12" id="KW-0137">Centromere</keyword>
<dbReference type="KEGG" id="bspl:114870049"/>
<dbReference type="PANTHER" id="PTHR32017:SF3">
    <property type="entry name" value="SPINDLE AND KINETOCHORE-ASSOCIATED PROTEIN 2"/>
    <property type="match status" value="1"/>
</dbReference>
<evidence type="ECO:0000256" key="4">
    <source>
        <dbReference type="ARBA" id="ARBA00022454"/>
    </source>
</evidence>
<dbReference type="GO" id="GO:0051301">
    <property type="term" value="P:cell division"/>
    <property type="evidence" value="ECO:0007669"/>
    <property type="project" value="UniProtKB-KW"/>
</dbReference>
<dbReference type="InterPro" id="IPR026762">
    <property type="entry name" value="Ska2"/>
</dbReference>
<gene>
    <name evidence="16" type="primary">ska2</name>
</gene>
<keyword evidence="6" id="KW-0132">Cell division</keyword>
<comment type="similarity">
    <text evidence="3">Belongs to the SKA2 family.</text>
</comment>
<dbReference type="GO" id="GO:0000278">
    <property type="term" value="P:mitotic cell cycle"/>
    <property type="evidence" value="ECO:0007669"/>
    <property type="project" value="TreeGrafter"/>
</dbReference>
<keyword evidence="11" id="KW-0131">Cell cycle</keyword>
<evidence type="ECO:0000256" key="7">
    <source>
        <dbReference type="ARBA" id="ARBA00022701"/>
    </source>
</evidence>
<evidence type="ECO:0000256" key="9">
    <source>
        <dbReference type="ARBA" id="ARBA00022838"/>
    </source>
</evidence>
<dbReference type="GO" id="GO:0005876">
    <property type="term" value="C:spindle microtubule"/>
    <property type="evidence" value="ECO:0007669"/>
    <property type="project" value="InterPro"/>
</dbReference>
<accession>A0A9W2X8D7</accession>
<evidence type="ECO:0000256" key="11">
    <source>
        <dbReference type="ARBA" id="ARBA00023306"/>
    </source>
</evidence>
<dbReference type="AlphaFoldDB" id="A0A9W2X8D7"/>
<dbReference type="GO" id="GO:0007059">
    <property type="term" value="P:chromosome segregation"/>
    <property type="evidence" value="ECO:0007669"/>
    <property type="project" value="InterPro"/>
</dbReference>
<comment type="subcellular location">
    <subcellularLocation>
        <location evidence="2">Chromosome</location>
        <location evidence="2">Centromere</location>
        <location evidence="2">Kinetochore</location>
    </subcellularLocation>
    <subcellularLocation>
        <location evidence="1">Cytoplasm</location>
        <location evidence="1">Cytoskeleton</location>
        <location evidence="1">Spindle</location>
    </subcellularLocation>
</comment>
<evidence type="ECO:0000259" key="14">
    <source>
        <dbReference type="Pfam" id="PF16740"/>
    </source>
</evidence>
<keyword evidence="5" id="KW-0963">Cytoplasm</keyword>
<dbReference type="GO" id="GO:0008017">
    <property type="term" value="F:microtubule binding"/>
    <property type="evidence" value="ECO:0007669"/>
    <property type="project" value="InterPro"/>
</dbReference>
<sequence>MEITVDKLEAMFQKSEADLDYLEKRLKLHSVNSKTKNGVSAEETTVMILENLISIRAKHAALSSQVKEIIAAEKQSMNYIRKHIGSAMDLMHHVQQASAVEVPLATGASVKQQSLRVTPNQL</sequence>
<dbReference type="GeneID" id="114870049"/>
<evidence type="ECO:0000256" key="6">
    <source>
        <dbReference type="ARBA" id="ARBA00022618"/>
    </source>
</evidence>
<dbReference type="GO" id="GO:0000940">
    <property type="term" value="C:outer kinetochore"/>
    <property type="evidence" value="ECO:0007669"/>
    <property type="project" value="InterPro"/>
</dbReference>
<dbReference type="RefSeq" id="XP_055358118.1">
    <property type="nucleotide sequence ID" value="XM_055502143.1"/>
</dbReference>
<dbReference type="OrthoDB" id="193920at2759"/>
<keyword evidence="9" id="KW-0995">Kinetochore</keyword>
<dbReference type="InterPro" id="IPR042091">
    <property type="entry name" value="Ska2_N"/>
</dbReference>
<dbReference type="Proteomes" id="UP000515150">
    <property type="component" value="Chromosome 14"/>
</dbReference>
<evidence type="ECO:0000256" key="3">
    <source>
        <dbReference type="ARBA" id="ARBA00010684"/>
    </source>
</evidence>
<evidence type="ECO:0000313" key="15">
    <source>
        <dbReference type="Proteomes" id="UP000515150"/>
    </source>
</evidence>
<keyword evidence="8" id="KW-0498">Mitosis</keyword>
<keyword evidence="10" id="KW-0206">Cytoskeleton</keyword>
<protein>
    <recommendedName>
        <fullName evidence="13">Protein FAM33A</fullName>
    </recommendedName>
</protein>
<evidence type="ECO:0000256" key="1">
    <source>
        <dbReference type="ARBA" id="ARBA00004186"/>
    </source>
</evidence>
<organism evidence="15 16">
    <name type="scientific">Betta splendens</name>
    <name type="common">Siamese fighting fish</name>
    <dbReference type="NCBI Taxonomy" id="158456"/>
    <lineage>
        <taxon>Eukaryota</taxon>
        <taxon>Metazoa</taxon>
        <taxon>Chordata</taxon>
        <taxon>Craniata</taxon>
        <taxon>Vertebrata</taxon>
        <taxon>Euteleostomi</taxon>
        <taxon>Actinopterygii</taxon>
        <taxon>Neopterygii</taxon>
        <taxon>Teleostei</taxon>
        <taxon>Neoteleostei</taxon>
        <taxon>Acanthomorphata</taxon>
        <taxon>Anabantaria</taxon>
        <taxon>Anabantiformes</taxon>
        <taxon>Anabantoidei</taxon>
        <taxon>Osphronemidae</taxon>
        <taxon>Betta</taxon>
    </lineage>
</organism>
<keyword evidence="15" id="KW-1185">Reference proteome</keyword>
<feature type="domain" description="Ska2 N-terminal" evidence="14">
    <location>
        <begin position="4"/>
        <end position="105"/>
    </location>
</feature>
<dbReference type="Gene3D" id="6.10.250.1380">
    <property type="match status" value="1"/>
</dbReference>
<evidence type="ECO:0000256" key="8">
    <source>
        <dbReference type="ARBA" id="ARBA00022776"/>
    </source>
</evidence>
<evidence type="ECO:0000256" key="2">
    <source>
        <dbReference type="ARBA" id="ARBA00004629"/>
    </source>
</evidence>
<evidence type="ECO:0000256" key="13">
    <source>
        <dbReference type="ARBA" id="ARBA00029651"/>
    </source>
</evidence>
<proteinExistence type="inferred from homology"/>
<dbReference type="Pfam" id="PF16740">
    <property type="entry name" value="SKA2"/>
    <property type="match status" value="1"/>
</dbReference>
<evidence type="ECO:0000256" key="10">
    <source>
        <dbReference type="ARBA" id="ARBA00023212"/>
    </source>
</evidence>
<reference evidence="16" key="1">
    <citation type="submission" date="2025-08" db="UniProtKB">
        <authorList>
            <consortium name="RefSeq"/>
        </authorList>
    </citation>
    <scope>IDENTIFICATION</scope>
</reference>
<dbReference type="PANTHER" id="PTHR32017">
    <property type="entry name" value="SPINDLE AND KINETOCHORE-ASSOCIATED PROTEIN 2"/>
    <property type="match status" value="1"/>
</dbReference>
<evidence type="ECO:0000256" key="12">
    <source>
        <dbReference type="ARBA" id="ARBA00023328"/>
    </source>
</evidence>
<evidence type="ECO:0000256" key="5">
    <source>
        <dbReference type="ARBA" id="ARBA00022490"/>
    </source>
</evidence>
<keyword evidence="4" id="KW-0158">Chromosome</keyword>
<name>A0A9W2X8D7_BETSP</name>
<dbReference type="CTD" id="348235"/>